<gene>
    <name evidence="2" type="ORF">NCTC12227_01991</name>
</gene>
<evidence type="ECO:0008006" key="4">
    <source>
        <dbReference type="Google" id="ProtNLM"/>
    </source>
</evidence>
<sequence>MKKHTIFLAAALAAASASATEIHIAHSIPYQDESRIDRRITSECTKIGEFMSESVAKNAAKQGITVVRTAEDLSGQHTYAKIEIDSAVSAGSAYIGHSKSISIYAELIENGEVVRKTSLTRHSGGGFMGGFKGSCAVLNRTANVLGKDIAKWLGGQESR</sequence>
<protein>
    <recommendedName>
        <fullName evidence="4">DUF4410 domain-containing protein</fullName>
    </recommendedName>
</protein>
<proteinExistence type="predicted"/>
<evidence type="ECO:0000313" key="2">
    <source>
        <dbReference type="EMBL" id="VEJ22205.1"/>
    </source>
</evidence>
<evidence type="ECO:0000256" key="1">
    <source>
        <dbReference type="SAM" id="SignalP"/>
    </source>
</evidence>
<feature type="chain" id="PRO_5019171705" description="DUF4410 domain-containing protein" evidence="1">
    <location>
        <begin position="20"/>
        <end position="159"/>
    </location>
</feature>
<dbReference type="EMBL" id="LR134516">
    <property type="protein sequence ID" value="VEJ22205.1"/>
    <property type="molecule type" value="Genomic_DNA"/>
</dbReference>
<accession>A0A448UE79</accession>
<dbReference type="KEGG" id="nani:NCTC12227_01991"/>
<keyword evidence="1" id="KW-0732">Signal</keyword>
<keyword evidence="3" id="KW-1185">Reference proteome</keyword>
<dbReference type="AlphaFoldDB" id="A0A448UE79"/>
<dbReference type="STRING" id="326522.BWD08_04480"/>
<name>A0A448UE79_9NEIS</name>
<dbReference type="RefSeq" id="WP_126305107.1">
    <property type="nucleotide sequence ID" value="NZ_JBGNXI010000002.1"/>
</dbReference>
<feature type="signal peptide" evidence="1">
    <location>
        <begin position="1"/>
        <end position="19"/>
    </location>
</feature>
<dbReference type="OrthoDB" id="5703702at2"/>
<evidence type="ECO:0000313" key="3">
    <source>
        <dbReference type="Proteomes" id="UP000268229"/>
    </source>
</evidence>
<organism evidence="2 3">
    <name type="scientific">Neisseria animaloris</name>
    <dbReference type="NCBI Taxonomy" id="326522"/>
    <lineage>
        <taxon>Bacteria</taxon>
        <taxon>Pseudomonadati</taxon>
        <taxon>Pseudomonadota</taxon>
        <taxon>Betaproteobacteria</taxon>
        <taxon>Neisseriales</taxon>
        <taxon>Neisseriaceae</taxon>
        <taxon>Neisseria</taxon>
    </lineage>
</organism>
<reference evidence="2 3" key="1">
    <citation type="submission" date="2018-12" db="EMBL/GenBank/DDBJ databases">
        <authorList>
            <consortium name="Pathogen Informatics"/>
        </authorList>
    </citation>
    <scope>NUCLEOTIDE SEQUENCE [LARGE SCALE GENOMIC DNA]</scope>
    <source>
        <strain evidence="2 3">NCTC12227</strain>
    </source>
</reference>
<dbReference type="Proteomes" id="UP000268229">
    <property type="component" value="Chromosome"/>
</dbReference>